<dbReference type="Proteomes" id="UP000037505">
    <property type="component" value="Unassembled WGS sequence"/>
</dbReference>
<comment type="caution">
    <text evidence="7">The sequence shown here is derived from an EMBL/GenBank/DDBJ whole genome shotgun (WGS) entry which is preliminary data.</text>
</comment>
<evidence type="ECO:0000256" key="4">
    <source>
        <dbReference type="ARBA" id="ARBA00023136"/>
    </source>
</evidence>
<organism evidence="7 8">
    <name type="scientific">Aspergillus nomiae NRRL (strain ATCC 15546 / NRRL 13137 / CBS 260.88 / M93)</name>
    <dbReference type="NCBI Taxonomy" id="1509407"/>
    <lineage>
        <taxon>Eukaryota</taxon>
        <taxon>Fungi</taxon>
        <taxon>Dikarya</taxon>
        <taxon>Ascomycota</taxon>
        <taxon>Pezizomycotina</taxon>
        <taxon>Eurotiomycetes</taxon>
        <taxon>Eurotiomycetidae</taxon>
        <taxon>Eurotiales</taxon>
        <taxon>Aspergillaceae</taxon>
        <taxon>Aspergillus</taxon>
        <taxon>Aspergillus subgen. Circumdati</taxon>
    </lineage>
</organism>
<dbReference type="GeneID" id="26809743"/>
<feature type="transmembrane region" description="Helical" evidence="6">
    <location>
        <begin position="101"/>
        <end position="122"/>
    </location>
</feature>
<keyword evidence="2 6" id="KW-0812">Transmembrane</keyword>
<dbReference type="SUPFAM" id="SSF103473">
    <property type="entry name" value="MFS general substrate transporter"/>
    <property type="match status" value="1"/>
</dbReference>
<evidence type="ECO:0000313" key="7">
    <source>
        <dbReference type="EMBL" id="KNG83154.1"/>
    </source>
</evidence>
<evidence type="ECO:0000256" key="6">
    <source>
        <dbReference type="SAM" id="Phobius"/>
    </source>
</evidence>
<dbReference type="InterPro" id="IPR036259">
    <property type="entry name" value="MFS_trans_sf"/>
</dbReference>
<dbReference type="EMBL" id="JNOM01000288">
    <property type="protein sequence ID" value="KNG83154.1"/>
    <property type="molecule type" value="Genomic_DNA"/>
</dbReference>
<keyword evidence="3 6" id="KW-1133">Transmembrane helix</keyword>
<accession>A0A0L1IUJ6</accession>
<dbReference type="PANTHER" id="PTHR23501">
    <property type="entry name" value="MAJOR FACILITATOR SUPERFAMILY"/>
    <property type="match status" value="1"/>
</dbReference>
<keyword evidence="8" id="KW-1185">Reference proteome</keyword>
<dbReference type="GO" id="GO:0005886">
    <property type="term" value="C:plasma membrane"/>
    <property type="evidence" value="ECO:0007669"/>
    <property type="project" value="TreeGrafter"/>
</dbReference>
<evidence type="ECO:0000256" key="2">
    <source>
        <dbReference type="ARBA" id="ARBA00022692"/>
    </source>
</evidence>
<dbReference type="PANTHER" id="PTHR23501:SF199">
    <property type="entry name" value="MFS EFFLUX TRANSPORTER INPD-RELATED"/>
    <property type="match status" value="1"/>
</dbReference>
<comment type="subcellular location">
    <subcellularLocation>
        <location evidence="1">Membrane</location>
        <topology evidence="1">Multi-pass membrane protein</topology>
    </subcellularLocation>
</comment>
<evidence type="ECO:0000256" key="1">
    <source>
        <dbReference type="ARBA" id="ARBA00004141"/>
    </source>
</evidence>
<feature type="transmembrane region" description="Helical" evidence="6">
    <location>
        <begin position="184"/>
        <end position="206"/>
    </location>
</feature>
<reference evidence="7 8" key="1">
    <citation type="submission" date="2014-06" db="EMBL/GenBank/DDBJ databases">
        <title>The Genome of the Aflatoxigenic Filamentous Fungus Aspergillus nomius.</title>
        <authorList>
            <person name="Moore M.G."/>
            <person name="Shannon B.M."/>
            <person name="Brian M.M."/>
        </authorList>
    </citation>
    <scope>NUCLEOTIDE SEQUENCE [LARGE SCALE GENOMIC DNA]</scope>
    <source>
        <strain evidence="7 8">NRRL 13137</strain>
    </source>
</reference>
<dbReference type="AlphaFoldDB" id="A0A0L1IUJ6"/>
<dbReference type="RefSeq" id="XP_015404077.1">
    <property type="nucleotide sequence ID" value="XM_015553195.1"/>
</dbReference>
<evidence type="ECO:0000256" key="5">
    <source>
        <dbReference type="SAM" id="MobiDB-lite"/>
    </source>
</evidence>
<dbReference type="Gene3D" id="1.20.1250.20">
    <property type="entry name" value="MFS general substrate transporter like domains"/>
    <property type="match status" value="1"/>
</dbReference>
<gene>
    <name evidence="7" type="ORF">ANOM_007939</name>
</gene>
<feature type="transmembrane region" description="Helical" evidence="6">
    <location>
        <begin position="67"/>
        <end position="89"/>
    </location>
</feature>
<sequence>MKNVDNWGAVWYGICIGAAMSIVTYCLPIWFQAIKEESATQSGIDTLPSLVGLVAFARIGGGLASAIGYYTPLLIASSGLTAIGAGLMSTLKVDSSIGYQVLISAGVGIGAQNVMLVASMAVEPADMPMSTTILTFTQTLWQVRYFFRLPAVDANLAVHSGATGFRDQLTPTQLPLALLAYNEAIVGTFYVAVATANLSVFGPILMRWLPLKSGEKSDGKGDTENMSEDQEKGPDAT</sequence>
<protein>
    <submittedName>
        <fullName evidence="7">Uncharacterized protein</fullName>
    </submittedName>
</protein>
<feature type="transmembrane region" description="Helical" evidence="6">
    <location>
        <begin position="6"/>
        <end position="31"/>
    </location>
</feature>
<evidence type="ECO:0000313" key="8">
    <source>
        <dbReference type="Proteomes" id="UP000037505"/>
    </source>
</evidence>
<feature type="region of interest" description="Disordered" evidence="5">
    <location>
        <begin position="213"/>
        <end position="237"/>
    </location>
</feature>
<keyword evidence="4 6" id="KW-0472">Membrane</keyword>
<dbReference type="GO" id="GO:0022857">
    <property type="term" value="F:transmembrane transporter activity"/>
    <property type="evidence" value="ECO:0007669"/>
    <property type="project" value="TreeGrafter"/>
</dbReference>
<name>A0A0L1IUJ6_ASPN3</name>
<proteinExistence type="predicted"/>
<evidence type="ECO:0000256" key="3">
    <source>
        <dbReference type="ARBA" id="ARBA00022989"/>
    </source>
</evidence>